<evidence type="ECO:0000313" key="2">
    <source>
        <dbReference type="EMBL" id="SBT36077.1"/>
    </source>
</evidence>
<name>A0A1A8YX18_PLAOA</name>
<feature type="region of interest" description="Disordered" evidence="1">
    <location>
        <begin position="1"/>
        <end position="35"/>
    </location>
</feature>
<evidence type="ECO:0000256" key="1">
    <source>
        <dbReference type="SAM" id="MobiDB-lite"/>
    </source>
</evidence>
<sequence>MGKSNKRKIKEHTFKKDEYESSEIKNKKSKMEKKPVNEKFPNSLNIHNNLFINFIKENKLKYEKIDNVENIYRKIKAKIISMNVSNVLMEHYDSFVYYEKNKIDFLLPELDNIINSSNIDVLKELYNLSFYPIYNKHVRRQREREREREKARERERERQRKRETEKERDRERKNSTYVCAHLMCKV</sequence>
<feature type="region of interest" description="Disordered" evidence="1">
    <location>
        <begin position="141"/>
        <end position="173"/>
    </location>
</feature>
<feature type="compositionally biased region" description="Basic residues" evidence="1">
    <location>
        <begin position="1"/>
        <end position="10"/>
    </location>
</feature>
<dbReference type="Proteomes" id="UP000078550">
    <property type="component" value="Unassembled WGS sequence"/>
</dbReference>
<accession>A0A1A8YX18</accession>
<reference evidence="3" key="1">
    <citation type="submission" date="2016-05" db="EMBL/GenBank/DDBJ databases">
        <authorList>
            <person name="Naeem Raeece"/>
        </authorList>
    </citation>
    <scope>NUCLEOTIDE SEQUENCE [LARGE SCALE GENOMIC DNA]</scope>
</reference>
<dbReference type="EMBL" id="FLRE01000113">
    <property type="protein sequence ID" value="SBT36077.1"/>
    <property type="molecule type" value="Genomic_DNA"/>
</dbReference>
<feature type="compositionally biased region" description="Basic and acidic residues" evidence="1">
    <location>
        <begin position="11"/>
        <end position="26"/>
    </location>
</feature>
<proteinExistence type="predicted"/>
<organism evidence="2 3">
    <name type="scientific">Plasmodium ovale wallikeri</name>
    <dbReference type="NCBI Taxonomy" id="864142"/>
    <lineage>
        <taxon>Eukaryota</taxon>
        <taxon>Sar</taxon>
        <taxon>Alveolata</taxon>
        <taxon>Apicomplexa</taxon>
        <taxon>Aconoidasida</taxon>
        <taxon>Haemosporida</taxon>
        <taxon>Plasmodiidae</taxon>
        <taxon>Plasmodium</taxon>
        <taxon>Plasmodium (Plasmodium)</taxon>
    </lineage>
</organism>
<gene>
    <name evidence="2" type="ORF">POVWA2_028300</name>
</gene>
<protein>
    <submittedName>
        <fullName evidence="2">Uncharacterized protein</fullName>
    </submittedName>
</protein>
<evidence type="ECO:0000313" key="3">
    <source>
        <dbReference type="Proteomes" id="UP000078550"/>
    </source>
</evidence>
<feature type="compositionally biased region" description="Basic and acidic residues" evidence="1">
    <location>
        <begin position="142"/>
        <end position="173"/>
    </location>
</feature>
<dbReference type="AlphaFoldDB" id="A0A1A8YX18"/>